<sequence length="61" mass="6413">MCMGHKPVPGKGAGDPHAGPFGAPAAGAEITARINEIGDSAESMYEKAMELKKRVAQFKTR</sequence>
<comment type="caution">
    <text evidence="2">The sequence shown here is derived from an EMBL/GenBank/DDBJ whole genome shotgun (WGS) entry which is preliminary data.</text>
</comment>
<dbReference type="EMBL" id="JAHHQF010000041">
    <property type="protein sequence ID" value="MBT9281657.1"/>
    <property type="molecule type" value="Genomic_DNA"/>
</dbReference>
<dbReference type="RefSeq" id="WP_273000379.1">
    <property type="nucleotide sequence ID" value="NZ_PEBV01000024.1"/>
</dbReference>
<dbReference type="Proteomes" id="UP000748108">
    <property type="component" value="Unassembled WGS sequence"/>
</dbReference>
<evidence type="ECO:0000256" key="1">
    <source>
        <dbReference type="SAM" id="MobiDB-lite"/>
    </source>
</evidence>
<feature type="region of interest" description="Disordered" evidence="1">
    <location>
        <begin position="1"/>
        <end position="24"/>
    </location>
</feature>
<evidence type="ECO:0000313" key="2">
    <source>
        <dbReference type="EMBL" id="MBT9281657.1"/>
    </source>
</evidence>
<evidence type="ECO:0000313" key="3">
    <source>
        <dbReference type="Proteomes" id="UP000748108"/>
    </source>
</evidence>
<feature type="compositionally biased region" description="Low complexity" evidence="1">
    <location>
        <begin position="15"/>
        <end position="24"/>
    </location>
</feature>
<accession>A0A947CV60</accession>
<protein>
    <submittedName>
        <fullName evidence="2">Uncharacterized protein</fullName>
    </submittedName>
</protein>
<name>A0A947CV60_HYDSH</name>
<proteinExistence type="predicted"/>
<organism evidence="2 3">
    <name type="scientific">Hydrogenibacillus schlegelii</name>
    <name type="common">Bacillus schlegelii</name>
    <dbReference type="NCBI Taxonomy" id="1484"/>
    <lineage>
        <taxon>Bacteria</taxon>
        <taxon>Bacillati</taxon>
        <taxon>Bacillota</taxon>
        <taxon>Bacilli</taxon>
        <taxon>Bacillales</taxon>
        <taxon>Bacillales Family X. Incertae Sedis</taxon>
        <taxon>Hydrogenibacillus</taxon>
    </lineage>
</organism>
<dbReference type="AlphaFoldDB" id="A0A947CV60"/>
<gene>
    <name evidence="2" type="ORF">KM312_03170</name>
</gene>
<reference evidence="2" key="1">
    <citation type="journal article" date="2021" name="Microbiology">
        <title>Metagenomic Analysis of the Microbial Community in the Underground Coal Fire Area (Kemerovo Region, Russia) Revealed Predominance of Thermophilic Members of the Phyla Deinococcus-thermus, Aquificae, and Firmicutes.</title>
        <authorList>
            <person name="Kadnikov V."/>
            <person name="Mardanov A.V."/>
            <person name="Beletsky A.V."/>
            <person name="Karnachuk O.V."/>
            <person name="Ravin N.V."/>
        </authorList>
    </citation>
    <scope>NUCLEOTIDE SEQUENCE</scope>
    <source>
        <strain evidence="2">RBS10-49</strain>
    </source>
</reference>